<dbReference type="RefSeq" id="WP_386712077.1">
    <property type="nucleotide sequence ID" value="NZ_JBHRYF010000012.1"/>
</dbReference>
<name>A0ABV7UVY8_9GAMM</name>
<dbReference type="EMBL" id="JBHRYF010000012">
    <property type="protein sequence ID" value="MFC3661161.1"/>
    <property type="molecule type" value="Genomic_DNA"/>
</dbReference>
<dbReference type="InterPro" id="IPR029044">
    <property type="entry name" value="Nucleotide-diphossugar_trans"/>
</dbReference>
<reference evidence="3" key="1">
    <citation type="journal article" date="2019" name="Int. J. Syst. Evol. Microbiol.">
        <title>The Global Catalogue of Microorganisms (GCM) 10K type strain sequencing project: providing services to taxonomists for standard genome sequencing and annotation.</title>
        <authorList>
            <consortium name="The Broad Institute Genomics Platform"/>
            <consortium name="The Broad Institute Genome Sequencing Center for Infectious Disease"/>
            <person name="Wu L."/>
            <person name="Ma J."/>
        </authorList>
    </citation>
    <scope>NUCLEOTIDE SEQUENCE [LARGE SCALE GENOMIC DNA]</scope>
    <source>
        <strain evidence="3">KCTC 42211</strain>
    </source>
</reference>
<dbReference type="SUPFAM" id="SSF53448">
    <property type="entry name" value="Nucleotide-diphospho-sugar transferases"/>
    <property type="match status" value="1"/>
</dbReference>
<accession>A0ABV7UVY8</accession>
<evidence type="ECO:0000313" key="2">
    <source>
        <dbReference type="EMBL" id="MFC3661161.1"/>
    </source>
</evidence>
<dbReference type="InterPro" id="IPR050834">
    <property type="entry name" value="Glycosyltransf_2"/>
</dbReference>
<dbReference type="Gene3D" id="3.90.550.10">
    <property type="entry name" value="Spore Coat Polysaccharide Biosynthesis Protein SpsA, Chain A"/>
    <property type="match status" value="1"/>
</dbReference>
<comment type="caution">
    <text evidence="2">The sequence shown here is derived from an EMBL/GenBank/DDBJ whole genome shotgun (WGS) entry which is preliminary data.</text>
</comment>
<organism evidence="2 3">
    <name type="scientific">Luteimonas notoginsengisoli</name>
    <dbReference type="NCBI Taxonomy" id="1578200"/>
    <lineage>
        <taxon>Bacteria</taxon>
        <taxon>Pseudomonadati</taxon>
        <taxon>Pseudomonadota</taxon>
        <taxon>Gammaproteobacteria</taxon>
        <taxon>Lysobacterales</taxon>
        <taxon>Lysobacteraceae</taxon>
        <taxon>Luteimonas</taxon>
    </lineage>
</organism>
<dbReference type="Pfam" id="PF00535">
    <property type="entry name" value="Glycos_transf_2"/>
    <property type="match status" value="1"/>
</dbReference>
<evidence type="ECO:0000313" key="3">
    <source>
        <dbReference type="Proteomes" id="UP001595724"/>
    </source>
</evidence>
<dbReference type="Proteomes" id="UP001595724">
    <property type="component" value="Unassembled WGS sequence"/>
</dbReference>
<proteinExistence type="predicted"/>
<sequence>MADIVQVSAIIPTFNRRELVCRAIDSALAQTFPVDEIIVVDDGSTDGTGQMLQDRYGQRIRYAWQPNAGVSAARNLGMSMARGRYIALLDSDDEWFPEKTARQHAWLEQRPGFGMVVCDIEMVDGELQVIGIYRRRDVIREDGWALRWALANPALAPASTLMRREVYEDIGGFDESLRTAEDIDYHLRIARRWQIGVVEETLVRTMRGHEGLSAQARTYDDYLLVFERAAEAARGVVSDPERREALAMAYIRNARGLMLGSRWGEAARLLAKAWRCGNLGVRRQVFAQLAFAGRRLVHNVLKRH</sequence>
<gene>
    <name evidence="2" type="ORF">ACFOM9_13920</name>
</gene>
<dbReference type="PANTHER" id="PTHR43685">
    <property type="entry name" value="GLYCOSYLTRANSFERASE"/>
    <property type="match status" value="1"/>
</dbReference>
<dbReference type="InterPro" id="IPR001173">
    <property type="entry name" value="Glyco_trans_2-like"/>
</dbReference>
<protein>
    <submittedName>
        <fullName evidence="2">Glycosyltransferase family 2 protein</fullName>
    </submittedName>
</protein>
<evidence type="ECO:0000259" key="1">
    <source>
        <dbReference type="Pfam" id="PF00535"/>
    </source>
</evidence>
<keyword evidence="3" id="KW-1185">Reference proteome</keyword>
<feature type="domain" description="Glycosyltransferase 2-like" evidence="1">
    <location>
        <begin position="8"/>
        <end position="170"/>
    </location>
</feature>
<dbReference type="PANTHER" id="PTHR43685:SF2">
    <property type="entry name" value="GLYCOSYLTRANSFERASE 2-LIKE DOMAIN-CONTAINING PROTEIN"/>
    <property type="match status" value="1"/>
</dbReference>